<protein>
    <submittedName>
        <fullName evidence="1">Uncharacterized protein</fullName>
    </submittedName>
</protein>
<reference evidence="1" key="1">
    <citation type="submission" date="2021-03" db="EMBL/GenBank/DDBJ databases">
        <title>Draft genome sequence of rust myrtle Austropuccinia psidii MF-1, a brazilian biotype.</title>
        <authorList>
            <person name="Quecine M.C."/>
            <person name="Pachon D.M.R."/>
            <person name="Bonatelli M.L."/>
            <person name="Correr F.H."/>
            <person name="Franceschini L.M."/>
            <person name="Leite T.F."/>
            <person name="Margarido G.R.A."/>
            <person name="Almeida C.A."/>
            <person name="Ferrarezi J.A."/>
            <person name="Labate C.A."/>
        </authorList>
    </citation>
    <scope>NUCLEOTIDE SEQUENCE</scope>
    <source>
        <strain evidence="1">MF-1</strain>
    </source>
</reference>
<dbReference type="Proteomes" id="UP000765509">
    <property type="component" value="Unassembled WGS sequence"/>
</dbReference>
<accession>A0A9Q3DRF8</accession>
<name>A0A9Q3DRF8_9BASI</name>
<dbReference type="EMBL" id="AVOT02018670">
    <property type="protein sequence ID" value="MBW0505730.1"/>
    <property type="molecule type" value="Genomic_DNA"/>
</dbReference>
<organism evidence="1 2">
    <name type="scientific">Austropuccinia psidii MF-1</name>
    <dbReference type="NCBI Taxonomy" id="1389203"/>
    <lineage>
        <taxon>Eukaryota</taxon>
        <taxon>Fungi</taxon>
        <taxon>Dikarya</taxon>
        <taxon>Basidiomycota</taxon>
        <taxon>Pucciniomycotina</taxon>
        <taxon>Pucciniomycetes</taxon>
        <taxon>Pucciniales</taxon>
        <taxon>Sphaerophragmiaceae</taxon>
        <taxon>Austropuccinia</taxon>
    </lineage>
</organism>
<evidence type="ECO:0000313" key="1">
    <source>
        <dbReference type="EMBL" id="MBW0505730.1"/>
    </source>
</evidence>
<keyword evidence="2" id="KW-1185">Reference proteome</keyword>
<dbReference type="AlphaFoldDB" id="A0A9Q3DRF8"/>
<gene>
    <name evidence="1" type="ORF">O181_045445</name>
</gene>
<sequence>MVLVKKIFKFTPRPAASRVPSDSCWPRWRWQPGNPKYSDLILLLRIQGFVGVLATYSPSASCPRLDQIREFFLSLVACFMN</sequence>
<proteinExistence type="predicted"/>
<evidence type="ECO:0000313" key="2">
    <source>
        <dbReference type="Proteomes" id="UP000765509"/>
    </source>
</evidence>
<comment type="caution">
    <text evidence="1">The sequence shown here is derived from an EMBL/GenBank/DDBJ whole genome shotgun (WGS) entry which is preliminary data.</text>
</comment>